<evidence type="ECO:0000313" key="3">
    <source>
        <dbReference type="Proteomes" id="UP000515734"/>
    </source>
</evidence>
<keyword evidence="1" id="KW-0472">Membrane</keyword>
<feature type="transmembrane region" description="Helical" evidence="1">
    <location>
        <begin position="34"/>
        <end position="55"/>
    </location>
</feature>
<evidence type="ECO:0000313" key="2">
    <source>
        <dbReference type="EMBL" id="BCI52943.1"/>
    </source>
</evidence>
<reference evidence="2 3" key="1">
    <citation type="submission" date="2020-07" db="EMBL/GenBank/DDBJ databases">
        <title>Complete genome sequence of Mycolicibacterium litorale like strain isolated from cardiac implantable electronic device infection.</title>
        <authorList>
            <person name="Fukano H."/>
            <person name="Miyama H."/>
            <person name="Hoshino Y."/>
        </authorList>
    </citation>
    <scope>NUCLEOTIDE SEQUENCE [LARGE SCALE GENOMIC DNA]</scope>
    <source>
        <strain evidence="2 3">NIIDNTM18</strain>
    </source>
</reference>
<name>A0A6S6NZL0_9MYCO</name>
<keyword evidence="1" id="KW-0812">Transmembrane</keyword>
<organism evidence="2 3">
    <name type="scientific">Mycolicibacterium litorale</name>
    <dbReference type="NCBI Taxonomy" id="758802"/>
    <lineage>
        <taxon>Bacteria</taxon>
        <taxon>Bacillati</taxon>
        <taxon>Actinomycetota</taxon>
        <taxon>Actinomycetes</taxon>
        <taxon>Mycobacteriales</taxon>
        <taxon>Mycobacteriaceae</taxon>
        <taxon>Mycolicibacterium</taxon>
    </lineage>
</organism>
<gene>
    <name evidence="2" type="ORF">NIIDNTM18_22210</name>
</gene>
<keyword evidence="1" id="KW-1133">Transmembrane helix</keyword>
<dbReference type="EMBL" id="AP023287">
    <property type="protein sequence ID" value="BCI52943.1"/>
    <property type="molecule type" value="Genomic_DNA"/>
</dbReference>
<accession>A0A6S6NZL0</accession>
<proteinExistence type="predicted"/>
<evidence type="ECO:0000256" key="1">
    <source>
        <dbReference type="SAM" id="Phobius"/>
    </source>
</evidence>
<dbReference type="AlphaFoldDB" id="A0A6S6NZL0"/>
<protein>
    <submittedName>
        <fullName evidence="2">Uncharacterized protein</fullName>
    </submittedName>
</protein>
<dbReference type="Proteomes" id="UP000515734">
    <property type="component" value="Chromosome"/>
</dbReference>
<dbReference type="RefSeq" id="WP_232100594.1">
    <property type="nucleotide sequence ID" value="NZ_AP023287.1"/>
</dbReference>
<sequence>MPEFKDAEGVRWRVRRRWMPLLDYLDMLNWGANWFGLVMFVVALPFLAAWPFWALGKLCGVPWKIVVTRDGEDVAEEKVKGWRASGLRIAEIVDGVTVSGEIPAPGSPPQDLRPYS</sequence>